<comment type="caution">
    <text evidence="1">The sequence shown here is derived from an EMBL/GenBank/DDBJ whole genome shotgun (WGS) entry which is preliminary data.</text>
</comment>
<dbReference type="RefSeq" id="WP_078004968.1">
    <property type="nucleotide sequence ID" value="NZ_MRUL01000030.1"/>
</dbReference>
<gene>
    <name evidence="1" type="ORF">BTJ39_22750</name>
</gene>
<evidence type="ECO:0000313" key="2">
    <source>
        <dbReference type="Proteomes" id="UP000190667"/>
    </source>
</evidence>
<dbReference type="Gene3D" id="3.10.20.30">
    <property type="match status" value="1"/>
</dbReference>
<dbReference type="Proteomes" id="UP000190667">
    <property type="component" value="Unassembled WGS sequence"/>
</dbReference>
<dbReference type="InterPro" id="IPR010035">
    <property type="entry name" value="Thi_S"/>
</dbReference>
<dbReference type="NCBIfam" id="TIGR01683">
    <property type="entry name" value="thiS"/>
    <property type="match status" value="1"/>
</dbReference>
<dbReference type="InterPro" id="IPR012675">
    <property type="entry name" value="Beta-grasp_dom_sf"/>
</dbReference>
<dbReference type="AlphaFoldDB" id="A0A1S8Y9M5"/>
<sequence>MQIQVNDAPLELTTTLTLSELLIKLNISPEGSALAVNQRIVPRECWDSQHLRQNDNLIIFQAIAGG</sequence>
<keyword evidence="2" id="KW-1185">Reference proteome</keyword>
<dbReference type="STRING" id="1926881.BTJ39_22750"/>
<dbReference type="PANTHER" id="PTHR34472:SF1">
    <property type="entry name" value="SULFUR CARRIER PROTEIN THIS"/>
    <property type="match status" value="1"/>
</dbReference>
<dbReference type="PANTHER" id="PTHR34472">
    <property type="entry name" value="SULFUR CARRIER PROTEIN THIS"/>
    <property type="match status" value="1"/>
</dbReference>
<dbReference type="OrthoDB" id="6388078at2"/>
<dbReference type="InterPro" id="IPR016155">
    <property type="entry name" value="Mopterin_synth/thiamin_S_b"/>
</dbReference>
<protein>
    <submittedName>
        <fullName evidence="1">Sulfur carrier protein ThiS</fullName>
    </submittedName>
</protein>
<dbReference type="EMBL" id="MRUL01000030">
    <property type="protein sequence ID" value="OON35542.1"/>
    <property type="molecule type" value="Genomic_DNA"/>
</dbReference>
<organism evidence="1 2">
    <name type="scientific">Izhakiella australiensis</name>
    <dbReference type="NCBI Taxonomy" id="1926881"/>
    <lineage>
        <taxon>Bacteria</taxon>
        <taxon>Pseudomonadati</taxon>
        <taxon>Pseudomonadota</taxon>
        <taxon>Gammaproteobacteria</taxon>
        <taxon>Enterobacterales</taxon>
        <taxon>Erwiniaceae</taxon>
        <taxon>Izhakiella</taxon>
    </lineage>
</organism>
<dbReference type="CDD" id="cd00565">
    <property type="entry name" value="Ubl_ThiS"/>
    <property type="match status" value="1"/>
</dbReference>
<dbReference type="InterPro" id="IPR003749">
    <property type="entry name" value="ThiS/MoaD-like"/>
</dbReference>
<proteinExistence type="predicted"/>
<dbReference type="Pfam" id="PF02597">
    <property type="entry name" value="ThiS"/>
    <property type="match status" value="1"/>
</dbReference>
<dbReference type="SUPFAM" id="SSF54285">
    <property type="entry name" value="MoaD/ThiS"/>
    <property type="match status" value="1"/>
</dbReference>
<reference evidence="1 2" key="1">
    <citation type="submission" date="2016-12" db="EMBL/GenBank/DDBJ databases">
        <title>Izhakiella australiana sp. nov. of genus Izhakiella isolated from Australian desert.</title>
        <authorList>
            <person name="Ji M."/>
        </authorList>
    </citation>
    <scope>NUCLEOTIDE SEQUENCE [LARGE SCALE GENOMIC DNA]</scope>
    <source>
        <strain evidence="1 2">D4N98</strain>
    </source>
</reference>
<accession>A0A1S8Y9M5</accession>
<name>A0A1S8Y9M5_9GAMM</name>
<evidence type="ECO:0000313" key="1">
    <source>
        <dbReference type="EMBL" id="OON35542.1"/>
    </source>
</evidence>